<comment type="catalytic activity">
    <reaction evidence="9 18">
        <text>[ThiI sulfur-carrier protein]-S-sulfanyl-L-cysteine + a uridine in tRNA + 2 reduced [2Fe-2S]-[ferredoxin] + ATP + H(+) = [ThiI sulfur-carrier protein]-L-cysteine + a 4-thiouridine in tRNA + 2 oxidized [2Fe-2S]-[ferredoxin] + AMP + diphosphate</text>
        <dbReference type="Rhea" id="RHEA:24176"/>
        <dbReference type="Rhea" id="RHEA-COMP:10000"/>
        <dbReference type="Rhea" id="RHEA-COMP:10001"/>
        <dbReference type="Rhea" id="RHEA-COMP:13337"/>
        <dbReference type="Rhea" id="RHEA-COMP:13338"/>
        <dbReference type="Rhea" id="RHEA-COMP:13339"/>
        <dbReference type="Rhea" id="RHEA-COMP:13340"/>
        <dbReference type="ChEBI" id="CHEBI:15378"/>
        <dbReference type="ChEBI" id="CHEBI:29950"/>
        <dbReference type="ChEBI" id="CHEBI:30616"/>
        <dbReference type="ChEBI" id="CHEBI:33019"/>
        <dbReference type="ChEBI" id="CHEBI:33737"/>
        <dbReference type="ChEBI" id="CHEBI:33738"/>
        <dbReference type="ChEBI" id="CHEBI:61963"/>
        <dbReference type="ChEBI" id="CHEBI:65315"/>
        <dbReference type="ChEBI" id="CHEBI:136798"/>
        <dbReference type="ChEBI" id="CHEBI:456215"/>
        <dbReference type="EC" id="2.8.1.4"/>
    </reaction>
</comment>
<dbReference type="GO" id="GO:0009229">
    <property type="term" value="P:thiamine diphosphate biosynthetic process"/>
    <property type="evidence" value="ECO:0007669"/>
    <property type="project" value="UniProtKB-UniRule"/>
</dbReference>
<dbReference type="Proteomes" id="UP000008907">
    <property type="component" value="Chromosome"/>
</dbReference>
<evidence type="ECO:0000313" key="21">
    <source>
        <dbReference type="Proteomes" id="UP000008907"/>
    </source>
</evidence>
<dbReference type="InterPro" id="IPR004114">
    <property type="entry name" value="THUMP_dom"/>
</dbReference>
<comment type="similarity">
    <text evidence="12 18">Belongs to the ThiI family.</text>
</comment>
<keyword evidence="7 18" id="KW-0694">RNA-binding</keyword>
<keyword evidence="4 18" id="KW-0808">Transferase</keyword>
<feature type="binding site" evidence="18">
    <location>
        <position position="263"/>
    </location>
    <ligand>
        <name>ATP</name>
        <dbReference type="ChEBI" id="CHEBI:30616"/>
    </ligand>
</feature>
<dbReference type="UniPathway" id="UPA00060"/>
<evidence type="ECO:0000256" key="10">
    <source>
        <dbReference type="ARBA" id="ARBA00052330"/>
    </source>
</evidence>
<evidence type="ECO:0000259" key="19">
    <source>
        <dbReference type="PROSITE" id="PS51165"/>
    </source>
</evidence>
<protein>
    <recommendedName>
        <fullName evidence="14 18">Probable tRNA sulfurtransferase</fullName>
        <ecNumber evidence="13 18">2.8.1.4</ecNumber>
    </recommendedName>
    <alternativeName>
        <fullName evidence="15 18">Sulfur carrier protein ThiS sulfurtransferase</fullName>
    </alternativeName>
    <alternativeName>
        <fullName evidence="16 18">Thiamine biosynthesis protein ThiI</fullName>
    </alternativeName>
    <alternativeName>
        <fullName evidence="17 18">tRNA 4-thiouridine synthase</fullName>
    </alternativeName>
</protein>
<dbReference type="EC" id="2.8.1.4" evidence="13 18"/>
<reference evidence="20 21" key="1">
    <citation type="journal article" date="2011" name="J. Bacteriol.">
        <title>Genome Sequence of Mycoplasma putrefaciens Type Strain KS1.</title>
        <authorList>
            <person name="Calcutt M.J."/>
            <person name="Foecking M.F."/>
        </authorList>
    </citation>
    <scope>NUCLEOTIDE SEQUENCE [LARGE SCALE GENOMIC DNA]</scope>
    <source>
        <strain evidence="21">ATCC 15718 / NCTC 10155 / C30 KS-1 / KS-1</strain>
    </source>
</reference>
<keyword evidence="3 18" id="KW-0820">tRNA-binding</keyword>
<dbReference type="EMBL" id="CP003021">
    <property type="protein sequence ID" value="AEM68590.1"/>
    <property type="molecule type" value="Genomic_DNA"/>
</dbReference>
<dbReference type="PANTHER" id="PTHR43209:SF1">
    <property type="entry name" value="TRNA SULFURTRANSFERASE"/>
    <property type="match status" value="1"/>
</dbReference>
<dbReference type="GO" id="GO:0005829">
    <property type="term" value="C:cytosol"/>
    <property type="evidence" value="ECO:0007669"/>
    <property type="project" value="TreeGrafter"/>
</dbReference>
<evidence type="ECO:0000256" key="15">
    <source>
        <dbReference type="ARBA" id="ARBA00075337"/>
    </source>
</evidence>
<evidence type="ECO:0000256" key="6">
    <source>
        <dbReference type="ARBA" id="ARBA00022840"/>
    </source>
</evidence>
<accession>A0A7U4E9F0</accession>
<comment type="catalytic activity">
    <reaction evidence="10 18">
        <text>[ThiS sulfur-carrier protein]-C-terminal Gly-Gly-AMP + S-sulfanyl-L-cysteinyl-[cysteine desulfurase] + AH2 = [ThiS sulfur-carrier protein]-C-terminal-Gly-aminoethanethioate + L-cysteinyl-[cysteine desulfurase] + A + AMP + 2 H(+)</text>
        <dbReference type="Rhea" id="RHEA:43340"/>
        <dbReference type="Rhea" id="RHEA-COMP:12157"/>
        <dbReference type="Rhea" id="RHEA-COMP:12158"/>
        <dbReference type="Rhea" id="RHEA-COMP:12910"/>
        <dbReference type="Rhea" id="RHEA-COMP:19908"/>
        <dbReference type="ChEBI" id="CHEBI:13193"/>
        <dbReference type="ChEBI" id="CHEBI:15378"/>
        <dbReference type="ChEBI" id="CHEBI:17499"/>
        <dbReference type="ChEBI" id="CHEBI:29950"/>
        <dbReference type="ChEBI" id="CHEBI:61963"/>
        <dbReference type="ChEBI" id="CHEBI:90618"/>
        <dbReference type="ChEBI" id="CHEBI:232372"/>
        <dbReference type="ChEBI" id="CHEBI:456215"/>
    </reaction>
</comment>
<evidence type="ECO:0000256" key="9">
    <source>
        <dbReference type="ARBA" id="ARBA00050570"/>
    </source>
</evidence>
<dbReference type="InterPro" id="IPR003720">
    <property type="entry name" value="tRNA_STrfase"/>
</dbReference>
<dbReference type="RefSeq" id="WP_014034946.1">
    <property type="nucleotide sequence ID" value="NC_015946.1"/>
</dbReference>
<dbReference type="GO" id="GO:0009228">
    <property type="term" value="P:thiamine biosynthetic process"/>
    <property type="evidence" value="ECO:0007669"/>
    <property type="project" value="UniProtKB-KW"/>
</dbReference>
<evidence type="ECO:0000256" key="14">
    <source>
        <dbReference type="ARBA" id="ARBA00071867"/>
    </source>
</evidence>
<comment type="pathway">
    <text evidence="18">Cofactor biosynthesis; thiamine diphosphate biosynthesis.</text>
</comment>
<dbReference type="Gene3D" id="3.40.50.620">
    <property type="entry name" value="HUPs"/>
    <property type="match status" value="1"/>
</dbReference>
<dbReference type="SUPFAM" id="SSF143437">
    <property type="entry name" value="THUMP domain-like"/>
    <property type="match status" value="1"/>
</dbReference>
<dbReference type="InterPro" id="IPR054173">
    <property type="entry name" value="ThiI_fer"/>
</dbReference>
<organism evidence="20 21">
    <name type="scientific">Mycoplasma putrefaciens (strain ATCC 15718 / NCTC 10155 / C30 KS-1 / KS-1)</name>
    <dbReference type="NCBI Taxonomy" id="743965"/>
    <lineage>
        <taxon>Bacteria</taxon>
        <taxon>Bacillati</taxon>
        <taxon>Mycoplasmatota</taxon>
        <taxon>Mollicutes</taxon>
        <taxon>Mycoplasmataceae</taxon>
        <taxon>Mycoplasma</taxon>
    </lineage>
</organism>
<keyword evidence="6 18" id="KW-0067">ATP-binding</keyword>
<dbReference type="NCBIfam" id="TIGR00342">
    <property type="entry name" value="tRNA uracil 4-sulfurtransferase ThiI"/>
    <property type="match status" value="1"/>
</dbReference>
<dbReference type="InterPro" id="IPR049962">
    <property type="entry name" value="THUMP_ThiI"/>
</dbReference>
<comment type="function">
    <text evidence="11 18">Catalyzes the ATP-dependent transfer of a sulfur to tRNA to produce 4-thiouridine in position 8 of tRNAs, which functions as a near-UV photosensor. Also catalyzes the transfer of sulfur to the sulfur carrier protein ThiS, forming ThiS-thiocarboxylate. This is a step in the synthesis of thiazole, in the thiamine biosynthesis pathway. The sulfur is donated as persulfide by IscS.</text>
</comment>
<sequence length="397" mass="45516">MKYILIRYGELTLKKNNRFRFIDKLISNIKLKLKAFQQDIEYLKDHNSLMLKVNDQILNDVLNQLKTVFGIYSLSVVEHTKKDLESIKQAIIGIAAKSNNKRFKLEVSRKDKSFPIDSVELKKQLAPEVLKACDDLVVDLHNPNLKIEVVIKKDHVDVFDHRIDGLKGLPVGISGKGLSLLSGGIDSPVASFLTLKRGMRVDFIHFMTPPHTSAEALKKVFDLAKELSKYNSLTFRVYVCDFALMLQELQHIPNQNYKITIMRRMFIRIANALADKYNYKALITGESLGQVASQTIDSINVINSISKQTILRPLITYDKEEIIKISKFIDTYKTSILPFDDVCSMFVPNQPVTRPKLEIAKQQEDTILWTELLEEIINNHISEFIFKDGNFIENKNN</sequence>
<dbReference type="Pfam" id="PF02568">
    <property type="entry name" value="ThiI"/>
    <property type="match status" value="1"/>
</dbReference>
<evidence type="ECO:0000313" key="20">
    <source>
        <dbReference type="EMBL" id="AEM68590.1"/>
    </source>
</evidence>
<dbReference type="PROSITE" id="PS51165">
    <property type="entry name" value="THUMP"/>
    <property type="match status" value="1"/>
</dbReference>
<evidence type="ECO:0000256" key="12">
    <source>
        <dbReference type="ARBA" id="ARBA00061472"/>
    </source>
</evidence>
<keyword evidence="5 18" id="KW-0547">Nucleotide-binding</keyword>
<evidence type="ECO:0000256" key="5">
    <source>
        <dbReference type="ARBA" id="ARBA00022741"/>
    </source>
</evidence>
<keyword evidence="2 18" id="KW-0963">Cytoplasm</keyword>
<dbReference type="InterPro" id="IPR050102">
    <property type="entry name" value="tRNA_sulfurtransferase_ThiI"/>
</dbReference>
<feature type="binding site" evidence="18">
    <location>
        <begin position="205"/>
        <end position="206"/>
    </location>
    <ligand>
        <name>ATP</name>
        <dbReference type="ChEBI" id="CHEBI:30616"/>
    </ligand>
</feature>
<feature type="binding site" evidence="18">
    <location>
        <position position="294"/>
    </location>
    <ligand>
        <name>ATP</name>
        <dbReference type="ChEBI" id="CHEBI:30616"/>
    </ligand>
</feature>
<dbReference type="CDD" id="cd01712">
    <property type="entry name" value="PPase_ThiI"/>
    <property type="match status" value="1"/>
</dbReference>
<dbReference type="Pfam" id="PF02926">
    <property type="entry name" value="THUMP"/>
    <property type="match status" value="1"/>
</dbReference>
<evidence type="ECO:0000256" key="2">
    <source>
        <dbReference type="ARBA" id="ARBA00022490"/>
    </source>
</evidence>
<dbReference type="SUPFAM" id="SSF52402">
    <property type="entry name" value="Adenine nucleotide alpha hydrolases-like"/>
    <property type="match status" value="1"/>
</dbReference>
<dbReference type="GO" id="GO:0005524">
    <property type="term" value="F:ATP binding"/>
    <property type="evidence" value="ECO:0007669"/>
    <property type="project" value="UniProtKB-UniRule"/>
</dbReference>
<evidence type="ECO:0000256" key="13">
    <source>
        <dbReference type="ARBA" id="ARBA00066827"/>
    </source>
</evidence>
<evidence type="ECO:0000256" key="7">
    <source>
        <dbReference type="ARBA" id="ARBA00022884"/>
    </source>
</evidence>
<comment type="subcellular location">
    <subcellularLocation>
        <location evidence="1 18">Cytoplasm</location>
    </subcellularLocation>
</comment>
<dbReference type="GO" id="GO:0004810">
    <property type="term" value="F:CCA tRNA nucleotidyltransferase activity"/>
    <property type="evidence" value="ECO:0007669"/>
    <property type="project" value="InterPro"/>
</dbReference>
<dbReference type="InterPro" id="IPR049961">
    <property type="entry name" value="ThiI_N"/>
</dbReference>
<feature type="binding site" evidence="18">
    <location>
        <begin position="180"/>
        <end position="181"/>
    </location>
    <ligand>
        <name>ATP</name>
        <dbReference type="ChEBI" id="CHEBI:30616"/>
    </ligand>
</feature>
<dbReference type="GO" id="GO:0052837">
    <property type="term" value="P:thiazole biosynthetic process"/>
    <property type="evidence" value="ECO:0007669"/>
    <property type="project" value="TreeGrafter"/>
</dbReference>
<dbReference type="InterPro" id="IPR020536">
    <property type="entry name" value="ThiI_AANH"/>
</dbReference>
<dbReference type="Gene3D" id="3.30.2130.30">
    <property type="match status" value="1"/>
</dbReference>
<keyword evidence="8 18" id="KW-0784">Thiamine biosynthesis</keyword>
<name>A0A7U4E9F0_MYCPK</name>
<dbReference type="GO" id="GO:0000049">
    <property type="term" value="F:tRNA binding"/>
    <property type="evidence" value="ECO:0007669"/>
    <property type="project" value="UniProtKB-UniRule"/>
</dbReference>
<dbReference type="CDD" id="cd11716">
    <property type="entry name" value="THUMP_ThiI"/>
    <property type="match status" value="1"/>
</dbReference>
<gene>
    <name evidence="18 20" type="primary">thiI</name>
    <name evidence="20" type="ordered locus">MPUT_0198</name>
</gene>
<dbReference type="FunFam" id="3.40.50.620:FF:000053">
    <property type="entry name" value="Probable tRNA sulfurtransferase"/>
    <property type="match status" value="1"/>
</dbReference>
<dbReference type="PANTHER" id="PTHR43209">
    <property type="entry name" value="TRNA SULFURTRANSFERASE"/>
    <property type="match status" value="1"/>
</dbReference>
<dbReference type="GO" id="GO:0002937">
    <property type="term" value="P:tRNA 4-thiouridine biosynthesis"/>
    <property type="evidence" value="ECO:0007669"/>
    <property type="project" value="TreeGrafter"/>
</dbReference>
<evidence type="ECO:0000256" key="17">
    <source>
        <dbReference type="ARBA" id="ARBA00080570"/>
    </source>
</evidence>
<dbReference type="InterPro" id="IPR014729">
    <property type="entry name" value="Rossmann-like_a/b/a_fold"/>
</dbReference>
<dbReference type="Pfam" id="PF22025">
    <property type="entry name" value="ThiI_fer"/>
    <property type="match status" value="1"/>
</dbReference>
<evidence type="ECO:0000256" key="11">
    <source>
        <dbReference type="ARBA" id="ARBA00058382"/>
    </source>
</evidence>
<evidence type="ECO:0000256" key="4">
    <source>
        <dbReference type="ARBA" id="ARBA00022679"/>
    </source>
</evidence>
<evidence type="ECO:0000256" key="8">
    <source>
        <dbReference type="ARBA" id="ARBA00022977"/>
    </source>
</evidence>
<evidence type="ECO:0000256" key="1">
    <source>
        <dbReference type="ARBA" id="ARBA00004496"/>
    </source>
</evidence>
<evidence type="ECO:0000256" key="16">
    <source>
        <dbReference type="ARBA" id="ARBA00077849"/>
    </source>
</evidence>
<dbReference type="HAMAP" id="MF_00021">
    <property type="entry name" value="ThiI"/>
    <property type="match status" value="1"/>
</dbReference>
<evidence type="ECO:0000256" key="3">
    <source>
        <dbReference type="ARBA" id="ARBA00022555"/>
    </source>
</evidence>
<dbReference type="KEGG" id="mpf:MPUT_0198"/>
<feature type="domain" description="THUMP" evidence="19">
    <location>
        <begin position="59"/>
        <end position="162"/>
    </location>
</feature>
<dbReference type="SMART" id="SM00981">
    <property type="entry name" value="THUMP"/>
    <property type="match status" value="1"/>
</dbReference>
<dbReference type="GO" id="GO:0140741">
    <property type="term" value="F:tRNA-uracil-4 sulfurtransferase activity"/>
    <property type="evidence" value="ECO:0007669"/>
    <property type="project" value="UniProtKB-EC"/>
</dbReference>
<proteinExistence type="inferred from homology"/>
<feature type="binding site" evidence="18">
    <location>
        <position position="285"/>
    </location>
    <ligand>
        <name>ATP</name>
        <dbReference type="ChEBI" id="CHEBI:30616"/>
    </ligand>
</feature>
<dbReference type="AlphaFoldDB" id="A0A7U4E9F0"/>
<evidence type="ECO:0000256" key="18">
    <source>
        <dbReference type="HAMAP-Rule" id="MF_00021"/>
    </source>
</evidence>